<reference evidence="1" key="2">
    <citation type="submission" date="2020-05" db="UniProtKB">
        <authorList>
            <consortium name="EnsemblMetazoa"/>
        </authorList>
    </citation>
    <scope>IDENTIFICATION</scope>
    <source>
        <strain evidence="1">WRAIR2</strain>
    </source>
</reference>
<dbReference type="AlphaFoldDB" id="A0A182NY60"/>
<name>A0A182NY60_9DIPT</name>
<organism evidence="1 2">
    <name type="scientific">Anopheles dirus</name>
    <dbReference type="NCBI Taxonomy" id="7168"/>
    <lineage>
        <taxon>Eukaryota</taxon>
        <taxon>Metazoa</taxon>
        <taxon>Ecdysozoa</taxon>
        <taxon>Arthropoda</taxon>
        <taxon>Hexapoda</taxon>
        <taxon>Insecta</taxon>
        <taxon>Pterygota</taxon>
        <taxon>Neoptera</taxon>
        <taxon>Endopterygota</taxon>
        <taxon>Diptera</taxon>
        <taxon>Nematocera</taxon>
        <taxon>Culicoidea</taxon>
        <taxon>Culicidae</taxon>
        <taxon>Anophelinae</taxon>
        <taxon>Anopheles</taxon>
    </lineage>
</organism>
<evidence type="ECO:0000313" key="1">
    <source>
        <dbReference type="EnsemblMetazoa" id="ADIR014766-PA"/>
    </source>
</evidence>
<sequence length="58" mass="6650">MYHCRDVAPRSMQKPARKRKTDAIFFCAMEAPGQCWKKVFVPPQPLPTASFAHRTTTI</sequence>
<accession>A0A182NY60</accession>
<protein>
    <submittedName>
        <fullName evidence="1">Uncharacterized protein</fullName>
    </submittedName>
</protein>
<dbReference type="VEuPathDB" id="VectorBase:ADIR014766"/>
<dbReference type="EnsemblMetazoa" id="ADIR014766-RA">
    <property type="protein sequence ID" value="ADIR014766-PA"/>
    <property type="gene ID" value="ADIR014766"/>
</dbReference>
<dbReference type="Proteomes" id="UP000075884">
    <property type="component" value="Unassembled WGS sequence"/>
</dbReference>
<evidence type="ECO:0000313" key="2">
    <source>
        <dbReference type="Proteomes" id="UP000075884"/>
    </source>
</evidence>
<proteinExistence type="predicted"/>
<keyword evidence="2" id="KW-1185">Reference proteome</keyword>
<reference evidence="2" key="1">
    <citation type="submission" date="2013-03" db="EMBL/GenBank/DDBJ databases">
        <title>The Genome Sequence of Anopheles dirus WRAIR2.</title>
        <authorList>
            <consortium name="The Broad Institute Genomics Platform"/>
            <person name="Neafsey D.E."/>
            <person name="Walton C."/>
            <person name="Walker B."/>
            <person name="Young S.K."/>
            <person name="Zeng Q."/>
            <person name="Gargeya S."/>
            <person name="Fitzgerald M."/>
            <person name="Haas B."/>
            <person name="Abouelleil A."/>
            <person name="Allen A.W."/>
            <person name="Alvarado L."/>
            <person name="Arachchi H.M."/>
            <person name="Berlin A.M."/>
            <person name="Chapman S.B."/>
            <person name="Gainer-Dewar J."/>
            <person name="Goldberg J."/>
            <person name="Griggs A."/>
            <person name="Gujja S."/>
            <person name="Hansen M."/>
            <person name="Howarth C."/>
            <person name="Imamovic A."/>
            <person name="Ireland A."/>
            <person name="Larimer J."/>
            <person name="McCowan C."/>
            <person name="Murphy C."/>
            <person name="Pearson M."/>
            <person name="Poon T.W."/>
            <person name="Priest M."/>
            <person name="Roberts A."/>
            <person name="Saif S."/>
            <person name="Shea T."/>
            <person name="Sisk P."/>
            <person name="Sykes S."/>
            <person name="Wortman J."/>
            <person name="Nusbaum C."/>
            <person name="Birren B."/>
        </authorList>
    </citation>
    <scope>NUCLEOTIDE SEQUENCE [LARGE SCALE GENOMIC DNA]</scope>
    <source>
        <strain evidence="2">WRAIR2</strain>
    </source>
</reference>